<name>A0A1I1IG71_9ACTN</name>
<protein>
    <submittedName>
        <fullName evidence="5">Transcriptional regulator, LacI family</fullName>
    </submittedName>
</protein>
<sequence>MAQQSLTASVKDVAAAAGVSLGTVSNVLNRPDRVAAATREKVERAMAELGFVRNESARSLRAGRTRTLAYVMLDAGNPFFTDVAQGIEHAAEGAELSLFLCNSDARASREATHLGHLEQQRVQGILITPVDPESPVLDAIAHRGTPLVIVDRTRRGAQFCSVAVDDVLGGRLAVEHLVDRGHRRVALVGGPLSIGQVADRFEGARTAWTSAGLPPDDLTLLVADSLTVAAGRSAGERLAGIPSGRRPTAAFCANDLVALGLLQHATTTGLQVPEQLAIVGYDDIEFAAAAAVPLTSVRQPRQELGRAAADLVLDEAGNPQHEHRQVVFTPELVARASTRG</sequence>
<keyword evidence="6" id="KW-1185">Reference proteome</keyword>
<dbReference type="Proteomes" id="UP000198832">
    <property type="component" value="Unassembled WGS sequence"/>
</dbReference>
<dbReference type="GO" id="GO:0003700">
    <property type="term" value="F:DNA-binding transcription factor activity"/>
    <property type="evidence" value="ECO:0007669"/>
    <property type="project" value="TreeGrafter"/>
</dbReference>
<evidence type="ECO:0000256" key="3">
    <source>
        <dbReference type="ARBA" id="ARBA00023163"/>
    </source>
</evidence>
<dbReference type="SUPFAM" id="SSF47413">
    <property type="entry name" value="lambda repressor-like DNA-binding domains"/>
    <property type="match status" value="1"/>
</dbReference>
<dbReference type="RefSeq" id="WP_091122822.1">
    <property type="nucleotide sequence ID" value="NZ_FOLB01000005.1"/>
</dbReference>
<dbReference type="InterPro" id="IPR046335">
    <property type="entry name" value="LacI/GalR-like_sensor"/>
</dbReference>
<gene>
    <name evidence="5" type="ORF">SAMN04487968_105280</name>
</gene>
<evidence type="ECO:0000256" key="2">
    <source>
        <dbReference type="ARBA" id="ARBA00023125"/>
    </source>
</evidence>
<feature type="domain" description="HTH lacI-type" evidence="4">
    <location>
        <begin position="8"/>
        <end position="62"/>
    </location>
</feature>
<dbReference type="CDD" id="cd01392">
    <property type="entry name" value="HTH_LacI"/>
    <property type="match status" value="1"/>
</dbReference>
<keyword evidence="2" id="KW-0238">DNA-binding</keyword>
<evidence type="ECO:0000259" key="4">
    <source>
        <dbReference type="PROSITE" id="PS50932"/>
    </source>
</evidence>
<keyword evidence="3" id="KW-0804">Transcription</keyword>
<dbReference type="Pfam" id="PF13377">
    <property type="entry name" value="Peripla_BP_3"/>
    <property type="match status" value="1"/>
</dbReference>
<dbReference type="Pfam" id="PF00356">
    <property type="entry name" value="LacI"/>
    <property type="match status" value="1"/>
</dbReference>
<dbReference type="OrthoDB" id="37081at2"/>
<evidence type="ECO:0000313" key="5">
    <source>
        <dbReference type="EMBL" id="SFC35185.1"/>
    </source>
</evidence>
<dbReference type="PROSITE" id="PS50932">
    <property type="entry name" value="HTH_LACI_2"/>
    <property type="match status" value="1"/>
</dbReference>
<keyword evidence="1" id="KW-0805">Transcription regulation</keyword>
<proteinExistence type="predicted"/>
<dbReference type="PROSITE" id="PS00356">
    <property type="entry name" value="HTH_LACI_1"/>
    <property type="match status" value="1"/>
</dbReference>
<organism evidence="5 6">
    <name type="scientific">Nocardioides terrae</name>
    <dbReference type="NCBI Taxonomy" id="574651"/>
    <lineage>
        <taxon>Bacteria</taxon>
        <taxon>Bacillati</taxon>
        <taxon>Actinomycetota</taxon>
        <taxon>Actinomycetes</taxon>
        <taxon>Propionibacteriales</taxon>
        <taxon>Nocardioidaceae</taxon>
        <taxon>Nocardioides</taxon>
    </lineage>
</organism>
<dbReference type="PANTHER" id="PTHR30146:SF109">
    <property type="entry name" value="HTH-TYPE TRANSCRIPTIONAL REGULATOR GALS"/>
    <property type="match status" value="1"/>
</dbReference>
<dbReference type="SMART" id="SM00354">
    <property type="entry name" value="HTH_LACI"/>
    <property type="match status" value="1"/>
</dbReference>
<dbReference type="SUPFAM" id="SSF53822">
    <property type="entry name" value="Periplasmic binding protein-like I"/>
    <property type="match status" value="1"/>
</dbReference>
<dbReference type="Gene3D" id="1.10.260.40">
    <property type="entry name" value="lambda repressor-like DNA-binding domains"/>
    <property type="match status" value="1"/>
</dbReference>
<reference evidence="5 6" key="1">
    <citation type="submission" date="2016-10" db="EMBL/GenBank/DDBJ databases">
        <authorList>
            <person name="de Groot N.N."/>
        </authorList>
    </citation>
    <scope>NUCLEOTIDE SEQUENCE [LARGE SCALE GENOMIC DNA]</scope>
    <source>
        <strain evidence="5 6">CGMCC 1.7056</strain>
    </source>
</reference>
<dbReference type="InterPro" id="IPR000843">
    <property type="entry name" value="HTH_LacI"/>
</dbReference>
<dbReference type="Gene3D" id="3.40.50.2300">
    <property type="match status" value="2"/>
</dbReference>
<dbReference type="STRING" id="574651.SAMN04487968_105280"/>
<dbReference type="GO" id="GO:0000976">
    <property type="term" value="F:transcription cis-regulatory region binding"/>
    <property type="evidence" value="ECO:0007669"/>
    <property type="project" value="TreeGrafter"/>
</dbReference>
<evidence type="ECO:0000313" key="6">
    <source>
        <dbReference type="Proteomes" id="UP000198832"/>
    </source>
</evidence>
<dbReference type="EMBL" id="FOLB01000005">
    <property type="protein sequence ID" value="SFC35185.1"/>
    <property type="molecule type" value="Genomic_DNA"/>
</dbReference>
<evidence type="ECO:0000256" key="1">
    <source>
        <dbReference type="ARBA" id="ARBA00023015"/>
    </source>
</evidence>
<dbReference type="CDD" id="cd06293">
    <property type="entry name" value="PBP1_LacI-like"/>
    <property type="match status" value="1"/>
</dbReference>
<accession>A0A1I1IG71</accession>
<dbReference type="PANTHER" id="PTHR30146">
    <property type="entry name" value="LACI-RELATED TRANSCRIPTIONAL REPRESSOR"/>
    <property type="match status" value="1"/>
</dbReference>
<dbReference type="InterPro" id="IPR010982">
    <property type="entry name" value="Lambda_DNA-bd_dom_sf"/>
</dbReference>
<dbReference type="AlphaFoldDB" id="A0A1I1IG71"/>
<dbReference type="InterPro" id="IPR028082">
    <property type="entry name" value="Peripla_BP_I"/>
</dbReference>